<sequence length="590" mass="65940">MEVTSNVLEDILVKKVNVMEPIVQVVQIKECNQHDLYRAALSDGTHFIPAMLGSKLKDLIENKVIQRNSLIKLLKYTVSNNSKQPLIVLNAELHKEMNSIIGKPLALQIDRNDIPKPDLSAPMTSPQRGTITASPASVTNSPSKVKMTVSPTRSNQSTMQMTTNIPIASLNQYLTSWSLIVRIISKSQMRQFQGSRPGKLFSIIMRDKNNDEIKGTFFNQEAEKFENLVEQDKVYKVSCGRVKKANERYNSTKSEFEITFDSTSSIIEIPDDNSIPANVLKFTKISDCSKMTGKTVDIISIITFIGDCQTIKTKSGSSIEKRNITVSDETGTIEVTLWGSSATEFDQKESEIFCVRNVTVSDFRGVSLNVGQSATIVVNPPDNDVKNIRNWYESLNDEKKENLKQKLLIPDYGQAATINCLSEIDEKQMCRTENGEVFCVNVMIQDMPSSRKPVYQACPNEACRGSGLIIDQETGKMICKKCNKEVTNPKLRYSLSLNVGDYSGSAYINVIGDENSFMPLINVKPEEFEIDDTTKLRTMLLKKSFFRALRVKVRGKNSEYGVKLTAISGGEVNFAEEALRIANNITASFE</sequence>
<evidence type="ECO:0008006" key="17">
    <source>
        <dbReference type="Google" id="ProtNLM"/>
    </source>
</evidence>
<dbReference type="GO" id="GO:0000724">
    <property type="term" value="P:double-strand break repair via homologous recombination"/>
    <property type="evidence" value="ECO:0000318"/>
    <property type="project" value="GO_Central"/>
</dbReference>
<dbReference type="Pfam" id="PF08646">
    <property type="entry name" value="Rep_fac-A_C"/>
    <property type="match status" value="1"/>
</dbReference>
<keyword evidence="5" id="KW-0863">Zinc-finger</keyword>
<evidence type="ECO:0000256" key="5">
    <source>
        <dbReference type="ARBA" id="ARBA00022771"/>
    </source>
</evidence>
<dbReference type="STRING" id="5722.A2DL41"/>
<reference evidence="15" key="2">
    <citation type="journal article" date="2007" name="Science">
        <title>Draft genome sequence of the sexually transmitted pathogen Trichomonas vaginalis.</title>
        <authorList>
            <person name="Carlton J.M."/>
            <person name="Hirt R.P."/>
            <person name="Silva J.C."/>
            <person name="Delcher A.L."/>
            <person name="Schatz M."/>
            <person name="Zhao Q."/>
            <person name="Wortman J.R."/>
            <person name="Bidwell S.L."/>
            <person name="Alsmark U.C.M."/>
            <person name="Besteiro S."/>
            <person name="Sicheritz-Ponten T."/>
            <person name="Noel C.J."/>
            <person name="Dacks J.B."/>
            <person name="Foster P.G."/>
            <person name="Simillion C."/>
            <person name="Van de Peer Y."/>
            <person name="Miranda-Saavedra D."/>
            <person name="Barton G.J."/>
            <person name="Westrop G.D."/>
            <person name="Mueller S."/>
            <person name="Dessi D."/>
            <person name="Fiori P.L."/>
            <person name="Ren Q."/>
            <person name="Paulsen I."/>
            <person name="Zhang H."/>
            <person name="Bastida-Corcuera F.D."/>
            <person name="Simoes-Barbosa A."/>
            <person name="Brown M.T."/>
            <person name="Hayes R.D."/>
            <person name="Mukherjee M."/>
            <person name="Okumura C.Y."/>
            <person name="Schneider R."/>
            <person name="Smith A.J."/>
            <person name="Vanacova S."/>
            <person name="Villalvazo M."/>
            <person name="Haas B.J."/>
            <person name="Pertea M."/>
            <person name="Feldblyum T.V."/>
            <person name="Utterback T.R."/>
            <person name="Shu C.L."/>
            <person name="Osoegawa K."/>
            <person name="de Jong P.J."/>
            <person name="Hrdy I."/>
            <person name="Horvathova L."/>
            <person name="Zubacova Z."/>
            <person name="Dolezal P."/>
            <person name="Malik S.B."/>
            <person name="Logsdon J.M. Jr."/>
            <person name="Henze K."/>
            <person name="Gupta A."/>
            <person name="Wang C.C."/>
            <person name="Dunne R.L."/>
            <person name="Upcroft J.A."/>
            <person name="Upcroft P."/>
            <person name="White O."/>
            <person name="Salzberg S.L."/>
            <person name="Tang P."/>
            <person name="Chiu C.-H."/>
            <person name="Lee Y.-S."/>
            <person name="Embley T.M."/>
            <person name="Coombs G.H."/>
            <person name="Mottram J.C."/>
            <person name="Tachezy J."/>
            <person name="Fraser-Liggett C.M."/>
            <person name="Johnson P.J."/>
        </authorList>
    </citation>
    <scope>NUCLEOTIDE SEQUENCE [LARGE SCALE GENOMIC DNA]</scope>
    <source>
        <strain evidence="15">G3</strain>
    </source>
</reference>
<feature type="domain" description="Replication factor A C-terminal" evidence="13">
    <location>
        <begin position="444"/>
        <end position="578"/>
    </location>
</feature>
<evidence type="ECO:0000259" key="11">
    <source>
        <dbReference type="Pfam" id="PF01336"/>
    </source>
</evidence>
<dbReference type="Pfam" id="PF01336">
    <property type="entry name" value="tRNA_anti-codon"/>
    <property type="match status" value="1"/>
</dbReference>
<keyword evidence="4" id="KW-0479">Metal-binding</keyword>
<feature type="domain" description="OB" evidence="11">
    <location>
        <begin position="182"/>
        <end position="259"/>
    </location>
</feature>
<comment type="subcellular location">
    <subcellularLocation>
        <location evidence="1">Nucleus</location>
    </subcellularLocation>
</comment>
<dbReference type="PANTHER" id="PTHR47165">
    <property type="entry name" value="OS03G0429900 PROTEIN"/>
    <property type="match status" value="1"/>
</dbReference>
<dbReference type="CDD" id="cd04475">
    <property type="entry name" value="RPA1_DBD_B"/>
    <property type="match status" value="1"/>
</dbReference>
<dbReference type="GO" id="GO:0043047">
    <property type="term" value="F:single-stranded telomeric DNA binding"/>
    <property type="evidence" value="ECO:0000318"/>
    <property type="project" value="GO_Central"/>
</dbReference>
<dbReference type="VEuPathDB" id="TrichDB:TVAGG3_0273870"/>
<comment type="similarity">
    <text evidence="2">Belongs to the replication factor A protein 1 family.</text>
</comment>
<evidence type="ECO:0000256" key="6">
    <source>
        <dbReference type="ARBA" id="ARBA00022833"/>
    </source>
</evidence>
<evidence type="ECO:0000256" key="1">
    <source>
        <dbReference type="ARBA" id="ARBA00004123"/>
    </source>
</evidence>
<dbReference type="Pfam" id="PF04057">
    <property type="entry name" value="Rep-A_N"/>
    <property type="match status" value="1"/>
</dbReference>
<dbReference type="GO" id="GO:0003684">
    <property type="term" value="F:damaged DNA binding"/>
    <property type="evidence" value="ECO:0000318"/>
    <property type="project" value="GO_Central"/>
</dbReference>
<dbReference type="SUPFAM" id="SSF50249">
    <property type="entry name" value="Nucleic acid-binding proteins"/>
    <property type="match status" value="4"/>
</dbReference>
<dbReference type="OrthoDB" id="1751331at2759"/>
<dbReference type="PANTHER" id="PTHR47165:SF4">
    <property type="entry name" value="OS03G0429900 PROTEIN"/>
    <property type="match status" value="1"/>
</dbReference>
<evidence type="ECO:0000256" key="7">
    <source>
        <dbReference type="ARBA" id="ARBA00023125"/>
    </source>
</evidence>
<dbReference type="InterPro" id="IPR004365">
    <property type="entry name" value="NA-bd_OB_tRNA"/>
</dbReference>
<keyword evidence="8" id="KW-0539">Nucleus</keyword>
<evidence type="ECO:0000256" key="10">
    <source>
        <dbReference type="SAM" id="MobiDB-lite"/>
    </source>
</evidence>
<dbReference type="FunFam" id="2.40.50.140:FF:000257">
    <property type="entry name" value="Replication protein A subunit"/>
    <property type="match status" value="1"/>
</dbReference>
<evidence type="ECO:0000259" key="14">
    <source>
        <dbReference type="Pfam" id="PF16900"/>
    </source>
</evidence>
<dbReference type="Pfam" id="PF16900">
    <property type="entry name" value="REPA_OB_2"/>
    <property type="match status" value="1"/>
</dbReference>
<dbReference type="VEuPathDB" id="TrichDB:TVAG_294830"/>
<dbReference type="GO" id="GO:0005662">
    <property type="term" value="C:DNA replication factor A complex"/>
    <property type="evidence" value="ECO:0000318"/>
    <property type="project" value="GO_Central"/>
</dbReference>
<dbReference type="Proteomes" id="UP000001542">
    <property type="component" value="Unassembled WGS sequence"/>
</dbReference>
<protein>
    <recommendedName>
        <fullName evidence="17">Replication protein A subunit</fullName>
    </recommendedName>
</protein>
<evidence type="ECO:0000256" key="2">
    <source>
        <dbReference type="ARBA" id="ARBA00005690"/>
    </source>
</evidence>
<evidence type="ECO:0000259" key="13">
    <source>
        <dbReference type="Pfam" id="PF08646"/>
    </source>
</evidence>
<dbReference type="InterPro" id="IPR007199">
    <property type="entry name" value="Rep_factor-A_N"/>
</dbReference>
<organism evidence="15 16">
    <name type="scientific">Trichomonas vaginalis (strain ATCC PRA-98 / G3)</name>
    <dbReference type="NCBI Taxonomy" id="412133"/>
    <lineage>
        <taxon>Eukaryota</taxon>
        <taxon>Metamonada</taxon>
        <taxon>Parabasalia</taxon>
        <taxon>Trichomonadida</taxon>
        <taxon>Trichomonadidae</taxon>
        <taxon>Trichomonas</taxon>
    </lineage>
</organism>
<evidence type="ECO:0000256" key="4">
    <source>
        <dbReference type="ARBA" id="ARBA00022723"/>
    </source>
</evidence>
<dbReference type="KEGG" id="tva:5464349"/>
<dbReference type="GO" id="GO:0008270">
    <property type="term" value="F:zinc ion binding"/>
    <property type="evidence" value="ECO:0007669"/>
    <property type="project" value="UniProtKB-KW"/>
</dbReference>
<evidence type="ECO:0000313" key="15">
    <source>
        <dbReference type="EMBL" id="EAY18832.1"/>
    </source>
</evidence>
<feature type="domain" description="Replication factor-A protein 1 N-terminal" evidence="12">
    <location>
        <begin position="3"/>
        <end position="92"/>
    </location>
</feature>
<evidence type="ECO:0000256" key="3">
    <source>
        <dbReference type="ARBA" id="ARBA00022705"/>
    </source>
</evidence>
<dbReference type="GO" id="GO:0051321">
    <property type="term" value="P:meiotic cell cycle"/>
    <property type="evidence" value="ECO:0000318"/>
    <property type="project" value="GO_Central"/>
</dbReference>
<dbReference type="FunCoup" id="A2DL41">
    <property type="interactions" value="730"/>
</dbReference>
<dbReference type="RefSeq" id="XP_001579818.1">
    <property type="nucleotide sequence ID" value="XM_001579768.1"/>
</dbReference>
<keyword evidence="3" id="KW-0235">DNA replication</keyword>
<dbReference type="SMR" id="A2DL41"/>
<dbReference type="FunFam" id="2.40.50.140:FF:000041">
    <property type="entry name" value="Replication protein A subunit"/>
    <property type="match status" value="1"/>
</dbReference>
<dbReference type="InterPro" id="IPR013955">
    <property type="entry name" value="Rep_factor-A_C"/>
</dbReference>
<keyword evidence="7" id="KW-0238">DNA-binding</keyword>
<dbReference type="eggNOG" id="KOG0851">
    <property type="taxonomic scope" value="Eukaryota"/>
</dbReference>
<dbReference type="EMBL" id="DS113214">
    <property type="protein sequence ID" value="EAY18832.1"/>
    <property type="molecule type" value="Genomic_DNA"/>
</dbReference>
<keyword evidence="16" id="KW-1185">Reference proteome</keyword>
<name>A2DL41_TRIV3</name>
<dbReference type="FunFam" id="2.40.50.140:FF:000064">
    <property type="entry name" value="Replication protein A subunit"/>
    <property type="match status" value="1"/>
</dbReference>
<evidence type="ECO:0000256" key="9">
    <source>
        <dbReference type="ARBA" id="ARBA00058063"/>
    </source>
</evidence>
<feature type="compositionally biased region" description="Polar residues" evidence="10">
    <location>
        <begin position="122"/>
        <end position="157"/>
    </location>
</feature>
<reference evidence="15" key="1">
    <citation type="submission" date="2006-10" db="EMBL/GenBank/DDBJ databases">
        <authorList>
            <person name="Amadeo P."/>
            <person name="Zhao Q."/>
            <person name="Wortman J."/>
            <person name="Fraser-Liggett C."/>
            <person name="Carlton J."/>
        </authorList>
    </citation>
    <scope>NUCLEOTIDE SEQUENCE</scope>
    <source>
        <strain evidence="15">G3</strain>
    </source>
</reference>
<dbReference type="GO" id="GO:0006289">
    <property type="term" value="P:nucleotide-excision repair"/>
    <property type="evidence" value="ECO:0000318"/>
    <property type="project" value="GO_Central"/>
</dbReference>
<dbReference type="GO" id="GO:0007004">
    <property type="term" value="P:telomere maintenance via telomerase"/>
    <property type="evidence" value="ECO:0000318"/>
    <property type="project" value="GO_Central"/>
</dbReference>
<dbReference type="AlphaFoldDB" id="A2DL41"/>
<feature type="region of interest" description="Disordered" evidence="10">
    <location>
        <begin position="120"/>
        <end position="157"/>
    </location>
</feature>
<gene>
    <name evidence="15" type="ORF">TVAG_294830</name>
</gene>
<dbReference type="CDD" id="cd04474">
    <property type="entry name" value="RPA1_DBD_A"/>
    <property type="match status" value="1"/>
</dbReference>
<keyword evidence="6" id="KW-0862">Zinc</keyword>
<comment type="function">
    <text evidence="9">Component of the replication protein A complex (RPA) required for DNA recombination, repair and replication. The activity of RPA is mediated by single-stranded DNA binding and protein interactions. Probably involved in repair of double-strand DNA breaks (DSBs) induced by genotoxic stresses.</text>
</comment>
<proteinExistence type="inferred from homology"/>
<evidence type="ECO:0000256" key="8">
    <source>
        <dbReference type="ARBA" id="ARBA00023242"/>
    </source>
</evidence>
<evidence type="ECO:0000259" key="12">
    <source>
        <dbReference type="Pfam" id="PF04057"/>
    </source>
</evidence>
<feature type="domain" description="Replication protein A OB" evidence="14">
    <location>
        <begin position="292"/>
        <end position="379"/>
    </location>
</feature>
<dbReference type="GO" id="GO:0006260">
    <property type="term" value="P:DNA replication"/>
    <property type="evidence" value="ECO:0000318"/>
    <property type="project" value="GO_Central"/>
</dbReference>
<accession>A2DL41</accession>
<dbReference type="InterPro" id="IPR031657">
    <property type="entry name" value="REPA_OB_2"/>
</dbReference>
<dbReference type="Gene3D" id="2.40.50.140">
    <property type="entry name" value="Nucleic acid-binding proteins"/>
    <property type="match status" value="4"/>
</dbReference>
<dbReference type="InParanoid" id="A2DL41"/>
<dbReference type="InterPro" id="IPR012340">
    <property type="entry name" value="NA-bd_OB-fold"/>
</dbReference>
<evidence type="ECO:0000313" key="16">
    <source>
        <dbReference type="Proteomes" id="UP000001542"/>
    </source>
</evidence>
<dbReference type="OMA" id="ECASYRI"/>